<accession>A0A8D9CEM0</accession>
<evidence type="ECO:0000313" key="3">
    <source>
        <dbReference type="EMBL" id="CAG7579822.1"/>
    </source>
</evidence>
<name>A0A8D9CEM0_9VIRU</name>
<keyword evidence="1" id="KW-0328">Glycosyltransferase</keyword>
<dbReference type="CDD" id="cd11301">
    <property type="entry name" value="Fut1_Fut2_like"/>
    <property type="match status" value="1"/>
</dbReference>
<keyword evidence="2 3" id="KW-0808">Transferase</keyword>
<evidence type="ECO:0000256" key="1">
    <source>
        <dbReference type="ARBA" id="ARBA00022676"/>
    </source>
</evidence>
<dbReference type="PANTHER" id="PTHR11927:SF9">
    <property type="entry name" value="L-FUCOSYLTRANSFERASE"/>
    <property type="match status" value="1"/>
</dbReference>
<dbReference type="EMBL" id="OU342829">
    <property type="protein sequence ID" value="CAG7579822.1"/>
    <property type="molecule type" value="Genomic_DNA"/>
</dbReference>
<dbReference type="GO" id="GO:0005975">
    <property type="term" value="P:carbohydrate metabolic process"/>
    <property type="evidence" value="ECO:0007669"/>
    <property type="project" value="InterPro"/>
</dbReference>
<dbReference type="InterPro" id="IPR002516">
    <property type="entry name" value="Glyco_trans_11"/>
</dbReference>
<sequence>MISFMNLGRYGQMCNQMFEIGTTIGTAIKYNTEYTFNAWRYNKYYENPIPTGKNKAFRNYNEPCFHYKEIKFPDTNANWDIKGYFQTEKYFEHCKPLIRKQFTLKKEYTDYIFEKYPFLKDDNTCSIHIRRGDFIKFKDYHNTMPLEYYNRAIQKLYEDNKGYINFVVCSDDIEWCKEYLPRLNVKLTYIEGEENIIDLHILSLCKDNIMSASSFSWWGAWLNDYPLKRVIAPLDWFGPLYVDKHDTKDLIPENWDRI</sequence>
<dbReference type="Gene3D" id="3.40.50.11350">
    <property type="match status" value="1"/>
</dbReference>
<dbReference type="GO" id="GO:0016020">
    <property type="term" value="C:membrane"/>
    <property type="evidence" value="ECO:0007669"/>
    <property type="project" value="InterPro"/>
</dbReference>
<dbReference type="GO" id="GO:0008107">
    <property type="term" value="F:galactoside 2-alpha-L-fucosyltransferase activity"/>
    <property type="evidence" value="ECO:0007669"/>
    <property type="project" value="InterPro"/>
</dbReference>
<organism evidence="3">
    <name type="scientific">uncultured marine phage</name>
    <dbReference type="NCBI Taxonomy" id="707152"/>
    <lineage>
        <taxon>Viruses</taxon>
        <taxon>environmental samples</taxon>
    </lineage>
</organism>
<protein>
    <submittedName>
        <fullName evidence="3">Glycosyltransferase family 11</fullName>
    </submittedName>
</protein>
<proteinExistence type="predicted"/>
<dbReference type="PANTHER" id="PTHR11927">
    <property type="entry name" value="GALACTOSIDE 2-L-FUCOSYLTRANSFERASE"/>
    <property type="match status" value="1"/>
</dbReference>
<reference evidence="3" key="1">
    <citation type="submission" date="2021-06" db="EMBL/GenBank/DDBJ databases">
        <authorList>
            <person name="Gannon L."/>
            <person name="Redgwell R T."/>
            <person name="Michniewski S."/>
            <person name="Harrison D C."/>
            <person name="Millard A."/>
        </authorList>
    </citation>
    <scope>NUCLEOTIDE SEQUENCE</scope>
</reference>
<gene>
    <name evidence="3" type="ORF">SLAVMIC_00111</name>
</gene>
<evidence type="ECO:0000256" key="2">
    <source>
        <dbReference type="ARBA" id="ARBA00022679"/>
    </source>
</evidence>
<dbReference type="Pfam" id="PF01531">
    <property type="entry name" value="Glyco_transf_11"/>
    <property type="match status" value="1"/>
</dbReference>